<dbReference type="InterPro" id="IPR051601">
    <property type="entry name" value="Serine_prot/Carboxylest_S33"/>
</dbReference>
<dbReference type="InterPro" id="IPR000073">
    <property type="entry name" value="AB_hydrolase_1"/>
</dbReference>
<dbReference type="PANTHER" id="PTHR43248">
    <property type="entry name" value="2-SUCCINYL-6-HYDROXY-2,4-CYCLOHEXADIENE-1-CARBOXYLATE SYNTHASE"/>
    <property type="match status" value="1"/>
</dbReference>
<evidence type="ECO:0000313" key="7">
    <source>
        <dbReference type="Proteomes" id="UP000015100"/>
    </source>
</evidence>
<dbReference type="EMBL" id="AQGS01001233">
    <property type="protein sequence ID" value="EPS35130.1"/>
    <property type="molecule type" value="Genomic_DNA"/>
</dbReference>
<dbReference type="OrthoDB" id="425534at2759"/>
<feature type="chain" id="PRO_5004560101" evidence="3">
    <location>
        <begin position="21"/>
        <end position="502"/>
    </location>
</feature>
<comment type="caution">
    <text evidence="6">The sequence shown here is derived from an EMBL/GenBank/DDBJ whole genome shotgun (WGS) entry which is preliminary data.</text>
</comment>
<feature type="domain" description="AB hydrolase-1" evidence="4">
    <location>
        <begin position="81"/>
        <end position="245"/>
    </location>
</feature>
<gene>
    <name evidence="6" type="ORF">H072_11511</name>
</gene>
<feature type="domain" description="Peptidase S33 tripeptidyl aminopeptidase-like C-terminal" evidence="5">
    <location>
        <begin position="401"/>
        <end position="498"/>
    </location>
</feature>
<reference evidence="7" key="2">
    <citation type="submission" date="2013-04" db="EMBL/GenBank/DDBJ databases">
        <title>Genomic mechanisms accounting for the adaptation to parasitism in nematode-trapping fungi.</title>
        <authorList>
            <person name="Ahren D.G."/>
        </authorList>
    </citation>
    <scope>NUCLEOTIDE SEQUENCE [LARGE SCALE GENOMIC DNA]</scope>
    <source>
        <strain evidence="7">CBS 200.50</strain>
    </source>
</reference>
<keyword evidence="7" id="KW-1185">Reference proteome</keyword>
<accession>S7ZWI7</accession>
<feature type="signal peptide" evidence="3">
    <location>
        <begin position="1"/>
        <end position="20"/>
    </location>
</feature>
<proteinExistence type="inferred from homology"/>
<evidence type="ECO:0000313" key="6">
    <source>
        <dbReference type="EMBL" id="EPS35130.1"/>
    </source>
</evidence>
<evidence type="ECO:0000256" key="1">
    <source>
        <dbReference type="ARBA" id="ARBA00010088"/>
    </source>
</evidence>
<comment type="similarity">
    <text evidence="1">Belongs to the peptidase S33 family.</text>
</comment>
<dbReference type="OMA" id="TCIGWPA"/>
<dbReference type="STRING" id="1284197.S7ZWI7"/>
<dbReference type="Pfam" id="PF00561">
    <property type="entry name" value="Abhydrolase_1"/>
    <property type="match status" value="1"/>
</dbReference>
<evidence type="ECO:0000259" key="4">
    <source>
        <dbReference type="Pfam" id="PF00561"/>
    </source>
</evidence>
<dbReference type="eggNOG" id="ENOG502QXCY">
    <property type="taxonomic scope" value="Eukaryota"/>
</dbReference>
<keyword evidence="2" id="KW-0378">Hydrolase</keyword>
<dbReference type="Pfam" id="PF08386">
    <property type="entry name" value="Abhydrolase_4"/>
    <property type="match status" value="1"/>
</dbReference>
<sequence length="502" mass="52585">MRSVLSTSLILLSGVSTVLALPLNVRTLPTITWGACADGNYTRVQCGTMQVPIDYNNPNGPKTTLGMARLKSTSANPPLGVLLMNPGGPGGVASGVIKMAAGGSQDSVFPLSLQAKYDIIGLDPRGVGLSTHVKCDPAVWNARVNQFPTTQAEYNALVAHTQAVGASCASLTGNLINFLSSMDVVKDIEVLRQVLTAGKSGSLTKLNFLAWSYGTQLAVQYAELFPTNVGRFVLDGVVDHSLPETAALVGEATAFESTLMQFFAWCKTVSSGDCPIQSEPDLPAFFKNLVDTMNASPVMTSGCTSATCYPVDGSDILAGVAGPLTGTDSSGGWQYLAMILQSASTGDYSDFVANKQTSNSWGGYAGQAIGCQDWLHQSASFSDVQAKMRMAASIAPLTKGFSQSYSYQVACIGWPTAVTNPQHPLKPAALTAPPMLIVTAIYDPSTSISWATGVAASLPQSVLLTRNGWGHTSYPNNGDAQATIVNYLITGTLPARGTIVNS</sequence>
<organism evidence="6 7">
    <name type="scientific">Dactylellina haptotyla (strain CBS 200.50)</name>
    <name type="common">Nematode-trapping fungus</name>
    <name type="synonym">Monacrosporium haptotylum</name>
    <dbReference type="NCBI Taxonomy" id="1284197"/>
    <lineage>
        <taxon>Eukaryota</taxon>
        <taxon>Fungi</taxon>
        <taxon>Dikarya</taxon>
        <taxon>Ascomycota</taxon>
        <taxon>Pezizomycotina</taxon>
        <taxon>Orbiliomycetes</taxon>
        <taxon>Orbiliales</taxon>
        <taxon>Orbiliaceae</taxon>
        <taxon>Dactylellina</taxon>
    </lineage>
</organism>
<dbReference type="AlphaFoldDB" id="S7ZWI7"/>
<keyword evidence="3" id="KW-0732">Signal</keyword>
<protein>
    <submittedName>
        <fullName evidence="6">Uncharacterized protein</fullName>
    </submittedName>
</protein>
<dbReference type="InterPro" id="IPR013595">
    <property type="entry name" value="Pept_S33_TAP-like_C"/>
</dbReference>
<dbReference type="GO" id="GO:0016787">
    <property type="term" value="F:hydrolase activity"/>
    <property type="evidence" value="ECO:0007669"/>
    <property type="project" value="UniProtKB-KW"/>
</dbReference>
<evidence type="ECO:0000256" key="3">
    <source>
        <dbReference type="SAM" id="SignalP"/>
    </source>
</evidence>
<dbReference type="PANTHER" id="PTHR43248:SF25">
    <property type="entry name" value="AB HYDROLASE-1 DOMAIN-CONTAINING PROTEIN-RELATED"/>
    <property type="match status" value="1"/>
</dbReference>
<evidence type="ECO:0000256" key="2">
    <source>
        <dbReference type="ARBA" id="ARBA00022801"/>
    </source>
</evidence>
<evidence type="ECO:0000259" key="5">
    <source>
        <dbReference type="Pfam" id="PF08386"/>
    </source>
</evidence>
<dbReference type="Gene3D" id="3.40.50.1820">
    <property type="entry name" value="alpha/beta hydrolase"/>
    <property type="match status" value="1"/>
</dbReference>
<dbReference type="HOGENOM" id="CLU_013364_3_3_1"/>
<dbReference type="SUPFAM" id="SSF53474">
    <property type="entry name" value="alpha/beta-Hydrolases"/>
    <property type="match status" value="1"/>
</dbReference>
<name>S7ZWI7_DACHA</name>
<reference evidence="6 7" key="1">
    <citation type="journal article" date="2013" name="PLoS Genet.">
        <title>Genomic mechanisms accounting for the adaptation to parasitism in nematode-trapping fungi.</title>
        <authorList>
            <person name="Meerupati T."/>
            <person name="Andersson K.M."/>
            <person name="Friman E."/>
            <person name="Kumar D."/>
            <person name="Tunlid A."/>
            <person name="Ahren D."/>
        </authorList>
    </citation>
    <scope>NUCLEOTIDE SEQUENCE [LARGE SCALE GENOMIC DNA]</scope>
    <source>
        <strain evidence="6 7">CBS 200.50</strain>
    </source>
</reference>
<dbReference type="Proteomes" id="UP000015100">
    <property type="component" value="Unassembled WGS sequence"/>
</dbReference>
<dbReference type="InterPro" id="IPR029058">
    <property type="entry name" value="AB_hydrolase_fold"/>
</dbReference>